<dbReference type="EMBL" id="JAEAOA010000794">
    <property type="protein sequence ID" value="KAK3608729.1"/>
    <property type="molecule type" value="Genomic_DNA"/>
</dbReference>
<protein>
    <submittedName>
        <fullName evidence="1">Uncharacterized protein</fullName>
    </submittedName>
</protein>
<proteinExistence type="predicted"/>
<evidence type="ECO:0000313" key="1">
    <source>
        <dbReference type="EMBL" id="KAK3608729.1"/>
    </source>
</evidence>
<dbReference type="AlphaFoldDB" id="A0AAE0WC28"/>
<reference evidence="1" key="1">
    <citation type="journal article" date="2021" name="Genome Biol. Evol.">
        <title>A High-Quality Reference Genome for a Parasitic Bivalve with Doubly Uniparental Inheritance (Bivalvia: Unionida).</title>
        <authorList>
            <person name="Smith C.H."/>
        </authorList>
    </citation>
    <scope>NUCLEOTIDE SEQUENCE</scope>
    <source>
        <strain evidence="1">CHS0354</strain>
    </source>
</reference>
<reference evidence="1" key="2">
    <citation type="journal article" date="2021" name="Genome Biol. Evol.">
        <title>Developing a high-quality reference genome for a parasitic bivalve with doubly uniparental inheritance (Bivalvia: Unionida).</title>
        <authorList>
            <person name="Smith C.H."/>
        </authorList>
    </citation>
    <scope>NUCLEOTIDE SEQUENCE</scope>
    <source>
        <strain evidence="1">CHS0354</strain>
        <tissue evidence="1">Mantle</tissue>
    </source>
</reference>
<name>A0AAE0WC28_9BIVA</name>
<gene>
    <name evidence="1" type="ORF">CHS0354_013069</name>
</gene>
<organism evidence="1 2">
    <name type="scientific">Potamilus streckersoni</name>
    <dbReference type="NCBI Taxonomy" id="2493646"/>
    <lineage>
        <taxon>Eukaryota</taxon>
        <taxon>Metazoa</taxon>
        <taxon>Spiralia</taxon>
        <taxon>Lophotrochozoa</taxon>
        <taxon>Mollusca</taxon>
        <taxon>Bivalvia</taxon>
        <taxon>Autobranchia</taxon>
        <taxon>Heteroconchia</taxon>
        <taxon>Palaeoheterodonta</taxon>
        <taxon>Unionida</taxon>
        <taxon>Unionoidea</taxon>
        <taxon>Unionidae</taxon>
        <taxon>Ambleminae</taxon>
        <taxon>Lampsilini</taxon>
        <taxon>Potamilus</taxon>
    </lineage>
</organism>
<comment type="caution">
    <text evidence="1">The sequence shown here is derived from an EMBL/GenBank/DDBJ whole genome shotgun (WGS) entry which is preliminary data.</text>
</comment>
<reference evidence="1" key="3">
    <citation type="submission" date="2023-05" db="EMBL/GenBank/DDBJ databases">
        <authorList>
            <person name="Smith C.H."/>
        </authorList>
    </citation>
    <scope>NUCLEOTIDE SEQUENCE</scope>
    <source>
        <strain evidence="1">CHS0354</strain>
        <tissue evidence="1">Mantle</tissue>
    </source>
</reference>
<evidence type="ECO:0000313" key="2">
    <source>
        <dbReference type="Proteomes" id="UP001195483"/>
    </source>
</evidence>
<keyword evidence="2" id="KW-1185">Reference proteome</keyword>
<dbReference type="Proteomes" id="UP001195483">
    <property type="component" value="Unassembled WGS sequence"/>
</dbReference>
<accession>A0AAE0WC28</accession>
<sequence>MFGDTGEDLNDYSGLVGDQSVSDFQKELEHLKPVNQSSPAESIGECIDVSKKLGVATRLAASFEKTGNHDEVSLGDDNDVDDVMVGEKAAEVNDKIDVTEYDENDDLQAILSAQNDLRMKL</sequence>